<evidence type="ECO:0000313" key="2">
    <source>
        <dbReference type="Proteomes" id="UP000324748"/>
    </source>
</evidence>
<protein>
    <submittedName>
        <fullName evidence="1">Uncharacterized protein</fullName>
    </submittedName>
</protein>
<evidence type="ECO:0000313" key="1">
    <source>
        <dbReference type="EMBL" id="KAA1084647.1"/>
    </source>
</evidence>
<reference evidence="1 2" key="1">
    <citation type="submission" date="2019-05" db="EMBL/GenBank/DDBJ databases">
        <title>Emergence of the Ug99 lineage of the wheat stem rust pathogen through somatic hybridization.</title>
        <authorList>
            <person name="Li F."/>
            <person name="Upadhyaya N.M."/>
            <person name="Sperschneider J."/>
            <person name="Matny O."/>
            <person name="Nguyen-Phuc H."/>
            <person name="Mago R."/>
            <person name="Raley C."/>
            <person name="Miller M.E."/>
            <person name="Silverstein K.A.T."/>
            <person name="Henningsen E."/>
            <person name="Hirsch C.D."/>
            <person name="Visser B."/>
            <person name="Pretorius Z.A."/>
            <person name="Steffenson B.J."/>
            <person name="Schwessinger B."/>
            <person name="Dodds P.N."/>
            <person name="Figueroa M."/>
        </authorList>
    </citation>
    <scope>NUCLEOTIDE SEQUENCE [LARGE SCALE GENOMIC DNA]</scope>
    <source>
        <strain evidence="1">21-0</strain>
    </source>
</reference>
<dbReference type="Proteomes" id="UP000324748">
    <property type="component" value="Unassembled WGS sequence"/>
</dbReference>
<accession>A0A5B0N5W5</accession>
<sequence>MIGSTGLSLHEWLILHQNQIHWMDQKNRCAVMSAKSPKALKLSFMGGHIRCTTSKCLRLIKHSGELSYKLIPASALSLTIRPAQTGCAVISAESPGRPLFVFHGRAYPLSHSKTLWPIFDDLISSNTRDFLFSLYFQDGRANQLKDPVAHLWRLDFIKHTGRLIDEIDEQTSSRVRGHIRRVTLKTLSCLSCAGISAEPLQDPVDHLWCLDFIKHTGRLSYEDFLFSLYFQDGRANQLKDPVNHLWRLDFIKHTGRLSCEFQDGRASELKGQLSYELTSKTIQARCAVISAKSPRRPALIFDARAYPLGHSGSAAPSATQEMLTV</sequence>
<proteinExistence type="predicted"/>
<gene>
    <name evidence="1" type="ORF">PGT21_033508</name>
</gene>
<keyword evidence="2" id="KW-1185">Reference proteome</keyword>
<name>A0A5B0N5W5_PUCGR</name>
<dbReference type="AlphaFoldDB" id="A0A5B0N5W5"/>
<organism evidence="1 2">
    <name type="scientific">Puccinia graminis f. sp. tritici</name>
    <dbReference type="NCBI Taxonomy" id="56615"/>
    <lineage>
        <taxon>Eukaryota</taxon>
        <taxon>Fungi</taxon>
        <taxon>Dikarya</taxon>
        <taxon>Basidiomycota</taxon>
        <taxon>Pucciniomycotina</taxon>
        <taxon>Pucciniomycetes</taxon>
        <taxon>Pucciniales</taxon>
        <taxon>Pucciniaceae</taxon>
        <taxon>Puccinia</taxon>
    </lineage>
</organism>
<comment type="caution">
    <text evidence="1">The sequence shown here is derived from an EMBL/GenBank/DDBJ whole genome shotgun (WGS) entry which is preliminary data.</text>
</comment>
<dbReference type="EMBL" id="VSWC01000118">
    <property type="protein sequence ID" value="KAA1084647.1"/>
    <property type="molecule type" value="Genomic_DNA"/>
</dbReference>